<keyword evidence="4" id="KW-0812">Transmembrane</keyword>
<evidence type="ECO:0000256" key="4">
    <source>
        <dbReference type="ARBA" id="ARBA00022692"/>
    </source>
</evidence>
<keyword evidence="3" id="KW-1003">Cell membrane</keyword>
<evidence type="ECO:0000313" key="9">
    <source>
        <dbReference type="Proteomes" id="UP000094172"/>
    </source>
</evidence>
<comment type="similarity">
    <text evidence="2">Belongs to the VirD4/TraG family.</text>
</comment>
<dbReference type="EMBL" id="LPWE01000011">
    <property type="protein sequence ID" value="ODR95217.1"/>
    <property type="molecule type" value="Genomic_DNA"/>
</dbReference>
<dbReference type="Gene3D" id="3.40.50.300">
    <property type="entry name" value="P-loop containing nucleotide triphosphate hydrolases"/>
    <property type="match status" value="1"/>
</dbReference>
<proteinExistence type="inferred from homology"/>
<dbReference type="GO" id="GO:0005886">
    <property type="term" value="C:plasma membrane"/>
    <property type="evidence" value="ECO:0007669"/>
    <property type="project" value="UniProtKB-SubCell"/>
</dbReference>
<dbReference type="PANTHER" id="PTHR37937:SF1">
    <property type="entry name" value="CONJUGATIVE TRANSFER: DNA TRANSPORT"/>
    <property type="match status" value="1"/>
</dbReference>
<gene>
    <name evidence="8" type="ORF">AUC70_05830</name>
</gene>
<dbReference type="STRING" id="1774970.AUC70_05830"/>
<sequence>MIETGDPHWPDYLEAMLASDFDDIRRTAGEIATKQQDSPREFGSVMGEIYAQLGFLDDPVLLSHLEASDFSLEQLCSPAQVGKLFLIVPAEYLAQLGPVLRLLFTGSILWKSRRPEAPRIMMLVDEAGQLGAFDSLLRAFTYGRGAGIRPWALFQDVGQIIRNYGPPGLQGFLGSAQMRQFVGVRDYETARTVSGMLGTETLEYIDPRLEEAARHQKMQALKRAFSGDDPFSAMLDMAHHSRNAETRSKHGRKLMTEDEILAMPDDKQILFISGKDLPPVYADKRPYFGCRDMAGRYLPNPYHPPGDRVRIARGSAPNGRGSSGRTCRRNYPYTRNMRTAVGPMCMATGRHEGEGRMSKSDQFGKAASGAATKAELEKRIEARPRPKVERNLTPKGPQMLKLRQTLDQANENRINHLRERLDKAKAGMEKDRGKALMRGRAKQAFDRGR</sequence>
<evidence type="ECO:0000256" key="2">
    <source>
        <dbReference type="ARBA" id="ARBA00008806"/>
    </source>
</evidence>
<dbReference type="AlphaFoldDB" id="A0A1E3VNW1"/>
<evidence type="ECO:0000256" key="5">
    <source>
        <dbReference type="ARBA" id="ARBA00022989"/>
    </source>
</evidence>
<protein>
    <recommendedName>
        <fullName evidence="10">TraD/TraG TraM recognition site domain-containing protein</fullName>
    </recommendedName>
</protein>
<evidence type="ECO:0000256" key="3">
    <source>
        <dbReference type="ARBA" id="ARBA00022475"/>
    </source>
</evidence>
<accession>A0A1E3VNW1</accession>
<evidence type="ECO:0000313" key="8">
    <source>
        <dbReference type="EMBL" id="ODR95217.1"/>
    </source>
</evidence>
<dbReference type="SUPFAM" id="SSF52540">
    <property type="entry name" value="P-loop containing nucleoside triphosphate hydrolases"/>
    <property type="match status" value="1"/>
</dbReference>
<organism evidence="8 9">
    <name type="scientific">Methyloceanibacter stevinii</name>
    <dbReference type="NCBI Taxonomy" id="1774970"/>
    <lineage>
        <taxon>Bacteria</taxon>
        <taxon>Pseudomonadati</taxon>
        <taxon>Pseudomonadota</taxon>
        <taxon>Alphaproteobacteria</taxon>
        <taxon>Hyphomicrobiales</taxon>
        <taxon>Hyphomicrobiaceae</taxon>
        <taxon>Methyloceanibacter</taxon>
    </lineage>
</organism>
<keyword evidence="5" id="KW-1133">Transmembrane helix</keyword>
<dbReference type="Pfam" id="PF02534">
    <property type="entry name" value="T4SS-DNA_transf"/>
    <property type="match status" value="1"/>
</dbReference>
<keyword evidence="9" id="KW-1185">Reference proteome</keyword>
<keyword evidence="6" id="KW-0472">Membrane</keyword>
<evidence type="ECO:0000256" key="7">
    <source>
        <dbReference type="SAM" id="MobiDB-lite"/>
    </source>
</evidence>
<reference evidence="8 9" key="1">
    <citation type="journal article" date="2016" name="Environ. Microbiol.">
        <title>New Methyloceanibacter diversity from North Sea sediments includes methanotroph containing solely the soluble methane monooxygenase.</title>
        <authorList>
            <person name="Vekeman B."/>
            <person name="Kerckhof F.M."/>
            <person name="Cremers G."/>
            <person name="de Vos P."/>
            <person name="Vandamme P."/>
            <person name="Boon N."/>
            <person name="Op den Camp H.J."/>
            <person name="Heylen K."/>
        </authorList>
    </citation>
    <scope>NUCLEOTIDE SEQUENCE [LARGE SCALE GENOMIC DNA]</scope>
    <source>
        <strain evidence="8 9">R-67176</strain>
    </source>
</reference>
<name>A0A1E3VNW1_9HYPH</name>
<dbReference type="CDD" id="cd01127">
    <property type="entry name" value="TrwB_TraG_TraD_VirD4"/>
    <property type="match status" value="1"/>
</dbReference>
<feature type="region of interest" description="Disordered" evidence="7">
    <location>
        <begin position="422"/>
        <end position="449"/>
    </location>
</feature>
<evidence type="ECO:0008006" key="10">
    <source>
        <dbReference type="Google" id="ProtNLM"/>
    </source>
</evidence>
<comment type="subcellular location">
    <subcellularLocation>
        <location evidence="1">Cell membrane</location>
        <topology evidence="1">Multi-pass membrane protein</topology>
    </subcellularLocation>
</comment>
<evidence type="ECO:0000256" key="1">
    <source>
        <dbReference type="ARBA" id="ARBA00004651"/>
    </source>
</evidence>
<dbReference type="InterPro" id="IPR003688">
    <property type="entry name" value="TraG/VirD4"/>
</dbReference>
<dbReference type="InterPro" id="IPR051539">
    <property type="entry name" value="T4SS-coupling_protein"/>
</dbReference>
<comment type="caution">
    <text evidence="8">The sequence shown here is derived from an EMBL/GenBank/DDBJ whole genome shotgun (WGS) entry which is preliminary data.</text>
</comment>
<feature type="compositionally biased region" description="Basic and acidic residues" evidence="7">
    <location>
        <begin position="422"/>
        <end position="434"/>
    </location>
</feature>
<dbReference type="InterPro" id="IPR027417">
    <property type="entry name" value="P-loop_NTPase"/>
</dbReference>
<dbReference type="RefSeq" id="WP_069444508.1">
    <property type="nucleotide sequence ID" value="NZ_LPWE01000011.1"/>
</dbReference>
<evidence type="ECO:0000256" key="6">
    <source>
        <dbReference type="ARBA" id="ARBA00023136"/>
    </source>
</evidence>
<dbReference type="PANTHER" id="PTHR37937">
    <property type="entry name" value="CONJUGATIVE TRANSFER: DNA TRANSPORT"/>
    <property type="match status" value="1"/>
</dbReference>
<dbReference type="Proteomes" id="UP000094172">
    <property type="component" value="Unassembled WGS sequence"/>
</dbReference>